<name>A0A1X0NWE9_9TRYP</name>
<gene>
    <name evidence="2" type="ORF">TM35_000173120</name>
</gene>
<evidence type="ECO:0000256" key="1">
    <source>
        <dbReference type="SAM" id="Coils"/>
    </source>
</evidence>
<dbReference type="AlphaFoldDB" id="A0A1X0NWE9"/>
<keyword evidence="1" id="KW-0175">Coiled coil</keyword>
<reference evidence="2 3" key="1">
    <citation type="submission" date="2017-03" db="EMBL/GenBank/DDBJ databases">
        <title>An alternative strategy for trypanosome survival in the mammalian bloodstream revealed through genome and transcriptome analysis of the ubiquitous bovine parasite Trypanosoma (Megatrypanum) theileri.</title>
        <authorList>
            <person name="Kelly S."/>
            <person name="Ivens A."/>
            <person name="Mott A."/>
            <person name="O'Neill E."/>
            <person name="Emms D."/>
            <person name="Macleod O."/>
            <person name="Voorheis P."/>
            <person name="Matthews J."/>
            <person name="Matthews K."/>
            <person name="Carrington M."/>
        </authorList>
    </citation>
    <scope>NUCLEOTIDE SEQUENCE [LARGE SCALE GENOMIC DNA]</scope>
    <source>
        <strain evidence="2">Edinburgh</strain>
    </source>
</reference>
<feature type="coiled-coil region" evidence="1">
    <location>
        <begin position="243"/>
        <end position="280"/>
    </location>
</feature>
<protein>
    <submittedName>
        <fullName evidence="2">Uncharacterized protein</fullName>
    </submittedName>
</protein>
<dbReference type="OrthoDB" id="239776at2759"/>
<dbReference type="GeneID" id="39986171"/>
<evidence type="ECO:0000313" key="2">
    <source>
        <dbReference type="EMBL" id="ORC88440.1"/>
    </source>
</evidence>
<accession>A0A1X0NWE9</accession>
<comment type="caution">
    <text evidence="2">The sequence shown here is derived from an EMBL/GenBank/DDBJ whole genome shotgun (WGS) entry which is preliminary data.</text>
</comment>
<dbReference type="EMBL" id="NBCO01000017">
    <property type="protein sequence ID" value="ORC88440.1"/>
    <property type="molecule type" value="Genomic_DNA"/>
</dbReference>
<proteinExistence type="predicted"/>
<keyword evidence="3" id="KW-1185">Reference proteome</keyword>
<dbReference type="VEuPathDB" id="TriTrypDB:TM35_000173120"/>
<organism evidence="2 3">
    <name type="scientific">Trypanosoma theileri</name>
    <dbReference type="NCBI Taxonomy" id="67003"/>
    <lineage>
        <taxon>Eukaryota</taxon>
        <taxon>Discoba</taxon>
        <taxon>Euglenozoa</taxon>
        <taxon>Kinetoplastea</taxon>
        <taxon>Metakinetoplastina</taxon>
        <taxon>Trypanosomatida</taxon>
        <taxon>Trypanosomatidae</taxon>
        <taxon>Trypanosoma</taxon>
    </lineage>
</organism>
<dbReference type="RefSeq" id="XP_028882506.1">
    <property type="nucleotide sequence ID" value="XM_029026391.1"/>
</dbReference>
<sequence>MNVLNSHTENGASFDPFDGVEKDEATLVKIKWWSDHVEQELDSHRSPFVASEILLKQLKGYGVSEEIREELLLATVLPVLHRCASVLGMYGELLVKALHEILPAVMFTRTQTLNNGEVIQRRSYAECFARILQKYNYHIALASSLQHRASLEEEVMIRVVRKLDNLWKKMCFRAWRALCNLVNVRKKGFQRLAARGAALRVVPMIIKRWRRYAHEVTLREKLSKHGALAKELEDLYLLEQDTKSRHERILEEVREKNRLLETTRERCMETENKLKVLEDILRETDLSLHAHWKSWNETVTKIFCDTNESQPAVIGNLRMDVQSTTQNITDTATLYSKEAQRRKWKIDKDTICQYITKAKLGVMVDDRMGPDELISMVSSVCKPVEPPLRLVDAVRDDQQKYILTVRFLTCINDGGHCSLFSHHHLRSHDNFPVDSCKEHGKEMVGHVTAGIDSLHRCSETNGTYLNAIQNCLAAEELNQVHDYLGRVYCELAASGLPLKREKIESCVSAIVEPQDRQVVRALYPSQGIKSVSDMINYLTKVSQLNSWTITSLVEHIENHYDTDPKEELFSELCEVEVVKYFSEHESDVSSIFAKFKEKRSPTFLSKELMKIFLIRKFAFLSEEVESLFQLGTVPGKISKNEFKNFLLILAAFINPSPFVSNAQKLANLIEQCIEKA</sequence>
<dbReference type="Proteomes" id="UP000192257">
    <property type="component" value="Unassembled WGS sequence"/>
</dbReference>
<evidence type="ECO:0000313" key="3">
    <source>
        <dbReference type="Proteomes" id="UP000192257"/>
    </source>
</evidence>